<proteinExistence type="predicted"/>
<sequence>VLQERAAKIRVGLLGVTHPHALAHLRTLELLDEVESVAIWDEDDAVVDRLINENREKVETTIDTLDHLLNRADVPIVYCLGANNRNADLIIRAAGAGKHIITEKPVAENSREIERA</sequence>
<dbReference type="SUPFAM" id="SSF51735">
    <property type="entry name" value="NAD(P)-binding Rossmann-fold domains"/>
    <property type="match status" value="1"/>
</dbReference>
<evidence type="ECO:0000313" key="3">
    <source>
        <dbReference type="EMBL" id="SVD29075.1"/>
    </source>
</evidence>
<feature type="non-terminal residue" evidence="3">
    <location>
        <position position="1"/>
    </location>
</feature>
<feature type="non-terminal residue" evidence="3">
    <location>
        <position position="116"/>
    </location>
</feature>
<dbReference type="GO" id="GO:0016491">
    <property type="term" value="F:oxidoreductase activity"/>
    <property type="evidence" value="ECO:0007669"/>
    <property type="project" value="UniProtKB-KW"/>
</dbReference>
<dbReference type="PANTHER" id="PTHR43818:SF11">
    <property type="entry name" value="BCDNA.GH03377"/>
    <property type="match status" value="1"/>
</dbReference>
<dbReference type="Pfam" id="PF01408">
    <property type="entry name" value="GFO_IDH_MocA"/>
    <property type="match status" value="1"/>
</dbReference>
<dbReference type="InterPro" id="IPR036291">
    <property type="entry name" value="NAD(P)-bd_dom_sf"/>
</dbReference>
<dbReference type="InterPro" id="IPR000683">
    <property type="entry name" value="Gfo/Idh/MocA-like_OxRdtase_N"/>
</dbReference>
<keyword evidence="1" id="KW-0560">Oxidoreductase</keyword>
<dbReference type="EMBL" id="UINC01141378">
    <property type="protein sequence ID" value="SVD29075.1"/>
    <property type="molecule type" value="Genomic_DNA"/>
</dbReference>
<gene>
    <name evidence="3" type="ORF">METZ01_LOCUS381929</name>
</gene>
<name>A0A382U589_9ZZZZ</name>
<reference evidence="3" key="1">
    <citation type="submission" date="2018-05" db="EMBL/GenBank/DDBJ databases">
        <authorList>
            <person name="Lanie J.A."/>
            <person name="Ng W.-L."/>
            <person name="Kazmierczak K.M."/>
            <person name="Andrzejewski T.M."/>
            <person name="Davidsen T.M."/>
            <person name="Wayne K.J."/>
            <person name="Tettelin H."/>
            <person name="Glass J.I."/>
            <person name="Rusch D."/>
            <person name="Podicherti R."/>
            <person name="Tsui H.-C.T."/>
            <person name="Winkler M.E."/>
        </authorList>
    </citation>
    <scope>NUCLEOTIDE SEQUENCE</scope>
</reference>
<accession>A0A382U589</accession>
<dbReference type="PANTHER" id="PTHR43818">
    <property type="entry name" value="BCDNA.GH03377"/>
    <property type="match status" value="1"/>
</dbReference>
<dbReference type="InterPro" id="IPR050463">
    <property type="entry name" value="Gfo/Idh/MocA_oxidrdct_glycsds"/>
</dbReference>
<feature type="domain" description="Gfo/Idh/MocA-like oxidoreductase N-terminal" evidence="2">
    <location>
        <begin position="9"/>
        <end position="115"/>
    </location>
</feature>
<evidence type="ECO:0000259" key="2">
    <source>
        <dbReference type="Pfam" id="PF01408"/>
    </source>
</evidence>
<evidence type="ECO:0000256" key="1">
    <source>
        <dbReference type="ARBA" id="ARBA00023002"/>
    </source>
</evidence>
<dbReference type="Gene3D" id="3.40.50.720">
    <property type="entry name" value="NAD(P)-binding Rossmann-like Domain"/>
    <property type="match status" value="1"/>
</dbReference>
<dbReference type="GO" id="GO:0000166">
    <property type="term" value="F:nucleotide binding"/>
    <property type="evidence" value="ECO:0007669"/>
    <property type="project" value="InterPro"/>
</dbReference>
<dbReference type="AlphaFoldDB" id="A0A382U589"/>
<protein>
    <recommendedName>
        <fullName evidence="2">Gfo/Idh/MocA-like oxidoreductase N-terminal domain-containing protein</fullName>
    </recommendedName>
</protein>
<organism evidence="3">
    <name type="scientific">marine metagenome</name>
    <dbReference type="NCBI Taxonomy" id="408172"/>
    <lineage>
        <taxon>unclassified sequences</taxon>
        <taxon>metagenomes</taxon>
        <taxon>ecological metagenomes</taxon>
    </lineage>
</organism>